<feature type="chain" id="PRO_5032687131" evidence="1">
    <location>
        <begin position="24"/>
        <end position="226"/>
    </location>
</feature>
<keyword evidence="3" id="KW-1185">Reference proteome</keyword>
<dbReference type="EMBL" id="UYJE01002201">
    <property type="protein sequence ID" value="VDI08576.1"/>
    <property type="molecule type" value="Genomic_DNA"/>
</dbReference>
<proteinExistence type="predicted"/>
<protein>
    <submittedName>
        <fullName evidence="2">Uncharacterized protein</fullName>
    </submittedName>
</protein>
<organism evidence="2 3">
    <name type="scientific">Mytilus galloprovincialis</name>
    <name type="common">Mediterranean mussel</name>
    <dbReference type="NCBI Taxonomy" id="29158"/>
    <lineage>
        <taxon>Eukaryota</taxon>
        <taxon>Metazoa</taxon>
        <taxon>Spiralia</taxon>
        <taxon>Lophotrochozoa</taxon>
        <taxon>Mollusca</taxon>
        <taxon>Bivalvia</taxon>
        <taxon>Autobranchia</taxon>
        <taxon>Pteriomorphia</taxon>
        <taxon>Mytilida</taxon>
        <taxon>Mytiloidea</taxon>
        <taxon>Mytilidae</taxon>
        <taxon>Mytilinae</taxon>
        <taxon>Mytilus</taxon>
    </lineage>
</organism>
<name>A0A8B6CST2_MYTGA</name>
<sequence>MKTEIQLCVCVALAAVCIAGVRSAGNYGGGSYGRGVYGRSASYGGGYNRGYSKGYGGGGYSKGYGGGGYSGYGKGYRPTRRQGGTLYYPYYYPVPFFVRGRRRGGAGRVRVTPAILARTGGRRRGGFGGGGGLFGGGGGGFGGIFSLITGNKSKGSNHGNDILGAHKAQSLGTHHTRIGYIATDAHSAAVVLVLQLRSNDSLWIPSPGSYYIGGGLWSTLTVSKLK</sequence>
<gene>
    <name evidence="2" type="ORF">MGAL_10B079036</name>
</gene>
<dbReference type="Proteomes" id="UP000596742">
    <property type="component" value="Unassembled WGS sequence"/>
</dbReference>
<accession>A0A8B6CST2</accession>
<evidence type="ECO:0000313" key="2">
    <source>
        <dbReference type="EMBL" id="VDI08576.1"/>
    </source>
</evidence>
<evidence type="ECO:0000313" key="3">
    <source>
        <dbReference type="Proteomes" id="UP000596742"/>
    </source>
</evidence>
<evidence type="ECO:0000256" key="1">
    <source>
        <dbReference type="SAM" id="SignalP"/>
    </source>
</evidence>
<reference evidence="2" key="1">
    <citation type="submission" date="2018-11" db="EMBL/GenBank/DDBJ databases">
        <authorList>
            <person name="Alioto T."/>
            <person name="Alioto T."/>
        </authorList>
    </citation>
    <scope>NUCLEOTIDE SEQUENCE</scope>
</reference>
<keyword evidence="1" id="KW-0732">Signal</keyword>
<dbReference type="AlphaFoldDB" id="A0A8B6CST2"/>
<comment type="caution">
    <text evidence="2">The sequence shown here is derived from an EMBL/GenBank/DDBJ whole genome shotgun (WGS) entry which is preliminary data.</text>
</comment>
<feature type="signal peptide" evidence="1">
    <location>
        <begin position="1"/>
        <end position="23"/>
    </location>
</feature>